<dbReference type="GO" id="GO:0034707">
    <property type="term" value="C:chloride channel complex"/>
    <property type="evidence" value="ECO:0007669"/>
    <property type="project" value="UniProtKB-KW"/>
</dbReference>
<dbReference type="InterPro" id="IPR014743">
    <property type="entry name" value="Cl-channel_core"/>
</dbReference>
<dbReference type="PANTHER" id="PTHR43427:SF6">
    <property type="entry name" value="CHLORIDE CHANNEL PROTEIN CLC-E"/>
    <property type="match status" value="1"/>
</dbReference>
<evidence type="ECO:0000256" key="6">
    <source>
        <dbReference type="ARBA" id="ARBA00023136"/>
    </source>
</evidence>
<keyword evidence="7" id="KW-0869">Chloride channel</keyword>
<protein>
    <submittedName>
        <fullName evidence="11">CIC family chloride channel protein</fullName>
    </submittedName>
</protein>
<dbReference type="InterPro" id="IPR050368">
    <property type="entry name" value="ClC-type_chloride_channel"/>
</dbReference>
<evidence type="ECO:0000256" key="8">
    <source>
        <dbReference type="ARBA" id="ARBA00023214"/>
    </source>
</evidence>
<reference evidence="11 12" key="1">
    <citation type="submission" date="2017-11" db="EMBL/GenBank/DDBJ databases">
        <title>Animal gut microbial communities from fecal samples from Wisconsin, USA.</title>
        <authorList>
            <person name="Neumann A."/>
        </authorList>
    </citation>
    <scope>NUCLEOTIDE SEQUENCE [LARGE SCALE GENOMIC DNA]</scope>
    <source>
        <strain evidence="11 12">UWS3</strain>
    </source>
</reference>
<comment type="subcellular location">
    <subcellularLocation>
        <location evidence="1">Membrane</location>
        <topology evidence="1">Multi-pass membrane protein</topology>
    </subcellularLocation>
</comment>
<evidence type="ECO:0000256" key="10">
    <source>
        <dbReference type="SAM" id="Phobius"/>
    </source>
</evidence>
<dbReference type="RefSeq" id="WP_100425087.1">
    <property type="nucleotide sequence ID" value="NZ_PGEX01000001.1"/>
</dbReference>
<evidence type="ECO:0000256" key="5">
    <source>
        <dbReference type="ARBA" id="ARBA00023065"/>
    </source>
</evidence>
<evidence type="ECO:0000313" key="11">
    <source>
        <dbReference type="EMBL" id="PJJ41077.1"/>
    </source>
</evidence>
<evidence type="ECO:0000256" key="4">
    <source>
        <dbReference type="ARBA" id="ARBA00022989"/>
    </source>
</evidence>
<dbReference type="Pfam" id="PF00654">
    <property type="entry name" value="Voltage_CLC"/>
    <property type="match status" value="1"/>
</dbReference>
<feature type="transmembrane region" description="Helical" evidence="10">
    <location>
        <begin position="224"/>
        <end position="242"/>
    </location>
</feature>
<name>A0A2M9A625_9BACT</name>
<keyword evidence="6 10" id="KW-0472">Membrane</keyword>
<feature type="transmembrane region" description="Helical" evidence="10">
    <location>
        <begin position="329"/>
        <end position="348"/>
    </location>
</feature>
<dbReference type="Gene3D" id="3.10.580.10">
    <property type="entry name" value="CBS-domain"/>
    <property type="match status" value="1"/>
</dbReference>
<organism evidence="11 12">
    <name type="scientific">Hallerella succinigenes</name>
    <dbReference type="NCBI Taxonomy" id="1896222"/>
    <lineage>
        <taxon>Bacteria</taxon>
        <taxon>Pseudomonadati</taxon>
        <taxon>Fibrobacterota</taxon>
        <taxon>Fibrobacteria</taxon>
        <taxon>Fibrobacterales</taxon>
        <taxon>Fibrobacteraceae</taxon>
        <taxon>Hallerella</taxon>
    </lineage>
</organism>
<feature type="transmembrane region" description="Helical" evidence="10">
    <location>
        <begin position="360"/>
        <end position="385"/>
    </location>
</feature>
<dbReference type="PANTHER" id="PTHR43427">
    <property type="entry name" value="CHLORIDE CHANNEL PROTEIN CLC-E"/>
    <property type="match status" value="1"/>
</dbReference>
<keyword evidence="12" id="KW-1185">Reference proteome</keyword>
<keyword evidence="4 10" id="KW-1133">Transmembrane helix</keyword>
<dbReference type="SUPFAM" id="SSF54631">
    <property type="entry name" value="CBS-domain pair"/>
    <property type="match status" value="1"/>
</dbReference>
<dbReference type="OrthoDB" id="9767361at2"/>
<dbReference type="GO" id="GO:0005254">
    <property type="term" value="F:chloride channel activity"/>
    <property type="evidence" value="ECO:0007669"/>
    <property type="project" value="UniProtKB-KW"/>
</dbReference>
<evidence type="ECO:0000256" key="1">
    <source>
        <dbReference type="ARBA" id="ARBA00004141"/>
    </source>
</evidence>
<evidence type="ECO:0000256" key="3">
    <source>
        <dbReference type="ARBA" id="ARBA00022692"/>
    </source>
</evidence>
<keyword evidence="8" id="KW-0868">Chloride</keyword>
<evidence type="ECO:0000256" key="2">
    <source>
        <dbReference type="ARBA" id="ARBA00022448"/>
    </source>
</evidence>
<dbReference type="InterPro" id="IPR046342">
    <property type="entry name" value="CBS_dom_sf"/>
</dbReference>
<feature type="transmembrane region" description="Helical" evidence="10">
    <location>
        <begin position="150"/>
        <end position="171"/>
    </location>
</feature>
<dbReference type="Proteomes" id="UP000231134">
    <property type="component" value="Unassembled WGS sequence"/>
</dbReference>
<dbReference type="SUPFAM" id="SSF81340">
    <property type="entry name" value="Clc chloride channel"/>
    <property type="match status" value="1"/>
</dbReference>
<keyword evidence="9" id="KW-0407">Ion channel</keyword>
<sequence length="579" mass="61686">MRKLSRIFIINSYMPKMLLAAFIGLVTGSVAIVFRLFLESISELTQRTFSGPVIFLAPALGGLVVGLLLFVIAKTPEAAGQGTDRSIYNFHHHGGALRNRVAPVKLLASSITLGSGGSAGYEGPVSQIGSGLASTICRFFKMTRSVRRQFGLAGMAAGLGSIFKAPLAGALTSVEILYREDFESSSFGTSIIASVVGFTVYTSVFGTAPAFNVPEFYFANGTELFCCAVLGLLCVPFSYLYVKCYYKVEDFFSAWKIPNWAKPAIGGLLCGAVAILIPQAMGGTWDYVESMTRLADPASAPSVLFLLGLVIAKILATSFTVGSGGAGGVFGPSLFLGGVIGAAFAVAIETVAPGTLSSPGAMALVGMGAFFAGSAKAPLAGVVMVCEMTGSYQLLPGIMIAAVMHVAFSRKWSIYRSQVLNKFSSPAHRLEMDPDLLRTIPVESVMQKSLVLELDSSRTICEAERDINAFNVEHPDSALVHSYPVFEKGCYIGILDWNLVLRNIVSTEGGKTVLLVADCVTYSPLLPASVDLHTAMKFMLKHSLSEVYVKNASGKILGILPSSTIMNTYDRVVRENIKH</sequence>
<keyword evidence="3 10" id="KW-0812">Transmembrane</keyword>
<dbReference type="Gene3D" id="1.10.3080.10">
    <property type="entry name" value="Clc chloride channel"/>
    <property type="match status" value="1"/>
</dbReference>
<dbReference type="InterPro" id="IPR001807">
    <property type="entry name" value="ClC"/>
</dbReference>
<evidence type="ECO:0000313" key="12">
    <source>
        <dbReference type="Proteomes" id="UP000231134"/>
    </source>
</evidence>
<evidence type="ECO:0000256" key="7">
    <source>
        <dbReference type="ARBA" id="ARBA00023173"/>
    </source>
</evidence>
<feature type="transmembrane region" description="Helical" evidence="10">
    <location>
        <begin position="391"/>
        <end position="408"/>
    </location>
</feature>
<feature type="transmembrane region" description="Helical" evidence="10">
    <location>
        <begin position="55"/>
        <end position="73"/>
    </location>
</feature>
<feature type="transmembrane region" description="Helical" evidence="10">
    <location>
        <begin position="262"/>
        <end position="282"/>
    </location>
</feature>
<gene>
    <name evidence="11" type="ORF">BGX16_1032</name>
</gene>
<comment type="caution">
    <text evidence="11">The sequence shown here is derived from an EMBL/GenBank/DDBJ whole genome shotgun (WGS) entry which is preliminary data.</text>
</comment>
<dbReference type="AlphaFoldDB" id="A0A2M9A625"/>
<dbReference type="EMBL" id="PGEX01000001">
    <property type="protein sequence ID" value="PJJ41077.1"/>
    <property type="molecule type" value="Genomic_DNA"/>
</dbReference>
<evidence type="ECO:0000256" key="9">
    <source>
        <dbReference type="ARBA" id="ARBA00023303"/>
    </source>
</evidence>
<dbReference type="CDD" id="cd00400">
    <property type="entry name" value="Voltage_gated_ClC"/>
    <property type="match status" value="1"/>
</dbReference>
<keyword evidence="2" id="KW-0813">Transport</keyword>
<keyword evidence="5" id="KW-0406">Ion transport</keyword>
<dbReference type="PRINTS" id="PR00762">
    <property type="entry name" value="CLCHANNEL"/>
</dbReference>
<proteinExistence type="predicted"/>
<feature type="transmembrane region" description="Helical" evidence="10">
    <location>
        <begin position="303"/>
        <end position="323"/>
    </location>
</feature>
<accession>A0A2M9A625</accession>